<dbReference type="PANTHER" id="PTHR43343">
    <property type="entry name" value="PEPTIDASE S12"/>
    <property type="match status" value="1"/>
</dbReference>
<dbReference type="SUPFAM" id="SSF50156">
    <property type="entry name" value="PDZ domain-like"/>
    <property type="match status" value="1"/>
</dbReference>
<dbReference type="SMART" id="SM00228">
    <property type="entry name" value="PDZ"/>
    <property type="match status" value="1"/>
</dbReference>
<dbReference type="PANTHER" id="PTHR43343:SF3">
    <property type="entry name" value="PROTEASE DO-LIKE 8, CHLOROPLASTIC"/>
    <property type="match status" value="1"/>
</dbReference>
<dbReference type="SUPFAM" id="SSF50494">
    <property type="entry name" value="Trypsin-like serine proteases"/>
    <property type="match status" value="1"/>
</dbReference>
<dbReference type="PRINTS" id="PR00834">
    <property type="entry name" value="PROTEASES2C"/>
</dbReference>
<feature type="domain" description="PDZ" evidence="5">
    <location>
        <begin position="262"/>
        <end position="362"/>
    </location>
</feature>
<dbReference type="Gene3D" id="2.30.42.10">
    <property type="match status" value="1"/>
</dbReference>
<dbReference type="InterPro" id="IPR001478">
    <property type="entry name" value="PDZ"/>
</dbReference>
<dbReference type="InterPro" id="IPR051201">
    <property type="entry name" value="Chloro_Bact_Ser_Proteases"/>
</dbReference>
<dbReference type="InterPro" id="IPR009003">
    <property type="entry name" value="Peptidase_S1_PA"/>
</dbReference>
<dbReference type="InterPro" id="IPR043504">
    <property type="entry name" value="Peptidase_S1_PA_chymotrypsin"/>
</dbReference>
<dbReference type="EMBL" id="JFAX01000004">
    <property type="protein sequence ID" value="EXI68651.1"/>
    <property type="molecule type" value="Genomic_DNA"/>
</dbReference>
<comment type="caution">
    <text evidence="6">The sequence shown here is derived from an EMBL/GenBank/DDBJ whole genome shotgun (WGS) entry which is preliminary data.</text>
</comment>
<keyword evidence="3 6" id="KW-0378">Hydrolase</keyword>
<comment type="similarity">
    <text evidence="1">Belongs to the peptidase S1C family.</text>
</comment>
<gene>
    <name evidence="6" type="primary">degP_2</name>
    <name evidence="6" type="ORF">AW08_00963</name>
</gene>
<keyword evidence="2" id="KW-0645">Protease</keyword>
<dbReference type="AlphaFoldDB" id="A0A011N1A2"/>
<accession>A0A011N1A2</accession>
<keyword evidence="7" id="KW-1185">Reference proteome</keyword>
<name>A0A011N1A2_9PROT</name>
<keyword evidence="4" id="KW-0720">Serine protease</keyword>
<evidence type="ECO:0000256" key="3">
    <source>
        <dbReference type="ARBA" id="ARBA00022801"/>
    </source>
</evidence>
<dbReference type="Pfam" id="PF13180">
    <property type="entry name" value="PDZ_2"/>
    <property type="match status" value="1"/>
</dbReference>
<dbReference type="STRING" id="1454001.AW08_00963"/>
<reference evidence="6" key="1">
    <citation type="submission" date="2014-02" db="EMBL/GenBank/DDBJ databases">
        <title>Expanding our view of genomic diversity in Candidatus Accumulibacter clades.</title>
        <authorList>
            <person name="Skennerton C.T."/>
            <person name="Barr J.J."/>
            <person name="Slater F.R."/>
            <person name="Bond P.L."/>
            <person name="Tyson G.W."/>
        </authorList>
    </citation>
    <scope>NUCLEOTIDE SEQUENCE [LARGE SCALE GENOMIC DNA]</scope>
</reference>
<evidence type="ECO:0000313" key="6">
    <source>
        <dbReference type="EMBL" id="EXI68651.1"/>
    </source>
</evidence>
<dbReference type="GO" id="GO:0004252">
    <property type="term" value="F:serine-type endopeptidase activity"/>
    <property type="evidence" value="ECO:0007669"/>
    <property type="project" value="InterPro"/>
</dbReference>
<dbReference type="Pfam" id="PF13365">
    <property type="entry name" value="Trypsin_2"/>
    <property type="match status" value="1"/>
</dbReference>
<dbReference type="PATRIC" id="fig|1454001.3.peg.909"/>
<dbReference type="Proteomes" id="UP000020218">
    <property type="component" value="Unassembled WGS sequence"/>
</dbReference>
<dbReference type="InterPro" id="IPR036034">
    <property type="entry name" value="PDZ_sf"/>
</dbReference>
<dbReference type="GO" id="GO:0006508">
    <property type="term" value="P:proteolysis"/>
    <property type="evidence" value="ECO:0007669"/>
    <property type="project" value="UniProtKB-KW"/>
</dbReference>
<dbReference type="InterPro" id="IPR001940">
    <property type="entry name" value="Peptidase_S1C"/>
</dbReference>
<evidence type="ECO:0000256" key="1">
    <source>
        <dbReference type="ARBA" id="ARBA00010541"/>
    </source>
</evidence>
<evidence type="ECO:0000256" key="2">
    <source>
        <dbReference type="ARBA" id="ARBA00022670"/>
    </source>
</evidence>
<evidence type="ECO:0000256" key="4">
    <source>
        <dbReference type="ARBA" id="ARBA00022825"/>
    </source>
</evidence>
<evidence type="ECO:0000313" key="7">
    <source>
        <dbReference type="Proteomes" id="UP000020218"/>
    </source>
</evidence>
<dbReference type="FunFam" id="2.40.10.10:FF:000001">
    <property type="entry name" value="Periplasmic serine protease DegS"/>
    <property type="match status" value="1"/>
</dbReference>
<sequence>MPVTTRLPLRLLAWALFCLLLLVAWRSLPLLEDWLSPKQAAPRTVSARGDLAADERSIIELFENARDSVVFITTSRQVRDLWTRNVFTVPRGTGSGFIWDDAGHVITNFHVIEGASEAAVKLSDGRSYRAVLVGASPAHDIAVLRIGVGFRRPPPVPLGTSGDLRVGQKVFAIGNPFGLDWTLTSGIVSALDRSLSSDKGVSIEHLIQTDAAINPGNSGGPLLDSAGRLIGINTAIYSPSGTSAGIGFAVPVDTVNRVVPQLISAGRYVRPALGIEIDESLNQRLQRVLGVRGVVILRVAPGSAAAAAGLRGVTRAADGSIVAGDIVTAVDGKPVETVGRLLARLDDHRVGETVRLGILRQGQQIEVAVVLEPGV</sequence>
<protein>
    <submittedName>
        <fullName evidence="6">Periplasmic serine endoprotease DegP</fullName>
        <ecNumber evidence="6">3.4.21.107</ecNumber>
    </submittedName>
</protein>
<proteinExistence type="inferred from homology"/>
<dbReference type="PROSITE" id="PS50106">
    <property type="entry name" value="PDZ"/>
    <property type="match status" value="1"/>
</dbReference>
<evidence type="ECO:0000259" key="5">
    <source>
        <dbReference type="PROSITE" id="PS50106"/>
    </source>
</evidence>
<dbReference type="EC" id="3.4.21.107" evidence="6"/>
<organism evidence="6 7">
    <name type="scientific">Candidatus Accumulibacter adjunctus</name>
    <dbReference type="NCBI Taxonomy" id="1454001"/>
    <lineage>
        <taxon>Bacteria</taxon>
        <taxon>Pseudomonadati</taxon>
        <taxon>Pseudomonadota</taxon>
        <taxon>Betaproteobacteria</taxon>
        <taxon>Candidatus Accumulibacter</taxon>
    </lineage>
</organism>
<dbReference type="Gene3D" id="2.40.10.10">
    <property type="entry name" value="Trypsin-like serine proteases"/>
    <property type="match status" value="2"/>
</dbReference>